<evidence type="ECO:0000313" key="3">
    <source>
        <dbReference type="Proteomes" id="UP001163550"/>
    </source>
</evidence>
<feature type="transmembrane region" description="Helical" evidence="1">
    <location>
        <begin position="88"/>
        <end position="108"/>
    </location>
</feature>
<dbReference type="EMBL" id="CP087994">
    <property type="protein sequence ID" value="UYO62553.1"/>
    <property type="molecule type" value="Genomic_DNA"/>
</dbReference>
<feature type="transmembrane region" description="Helical" evidence="1">
    <location>
        <begin position="47"/>
        <end position="68"/>
    </location>
</feature>
<feature type="transmembrane region" description="Helical" evidence="1">
    <location>
        <begin position="114"/>
        <end position="139"/>
    </location>
</feature>
<sequence length="160" mass="17656">MILFISGIKLQNNSKKLGKTIAVYLLMTVLTIAVNLIYGLFGHGVHSAAMTGMFLYPLLGGALGYLLIDRTMAFITRFVVYRIGYNSYNSGLAALTVGSFLKGILEIAGTNSPYLIIFFFLGWVAVGIGLMVFGFLAVTNQRLLKTEKRMKKTEETVIRE</sequence>
<keyword evidence="1" id="KW-0812">Transmembrane</keyword>
<evidence type="ECO:0000313" key="2">
    <source>
        <dbReference type="EMBL" id="UYO62553.1"/>
    </source>
</evidence>
<protein>
    <submittedName>
        <fullName evidence="2">Uncharacterized protein</fullName>
    </submittedName>
</protein>
<proteinExistence type="predicted"/>
<reference evidence="2" key="1">
    <citation type="submission" date="2021-11" db="EMBL/GenBank/DDBJ databases">
        <title>Isoprene-degrading acetogen.</title>
        <authorList>
            <person name="Yang Y."/>
            <person name="Jin H."/>
            <person name="Yan J."/>
        </authorList>
    </citation>
    <scope>NUCLEOTIDE SEQUENCE</scope>
    <source>
        <strain evidence="2">Berkeley</strain>
    </source>
</reference>
<accession>A0ABY6HDP9</accession>
<keyword evidence="3" id="KW-1185">Reference proteome</keyword>
<evidence type="ECO:0000256" key="1">
    <source>
        <dbReference type="SAM" id="Phobius"/>
    </source>
</evidence>
<feature type="transmembrane region" description="Helical" evidence="1">
    <location>
        <begin position="21"/>
        <end position="41"/>
    </location>
</feature>
<keyword evidence="1" id="KW-1133">Transmembrane helix</keyword>
<keyword evidence="1" id="KW-0472">Membrane</keyword>
<name>A0ABY6HDP9_9FIRM</name>
<dbReference type="Proteomes" id="UP001163550">
    <property type="component" value="Chromosome"/>
</dbReference>
<dbReference type="RefSeq" id="WP_228878517.1">
    <property type="nucleotide sequence ID" value="NZ_CABIIK010000005.1"/>
</dbReference>
<organism evidence="2 3">
    <name type="scientific">Acetobacterium wieringae</name>
    <dbReference type="NCBI Taxonomy" id="52694"/>
    <lineage>
        <taxon>Bacteria</taxon>
        <taxon>Bacillati</taxon>
        <taxon>Bacillota</taxon>
        <taxon>Clostridia</taxon>
        <taxon>Eubacteriales</taxon>
        <taxon>Eubacteriaceae</taxon>
        <taxon>Acetobacterium</taxon>
    </lineage>
</organism>
<gene>
    <name evidence="2" type="ORF">LNN31_17495</name>
</gene>